<dbReference type="EMBL" id="MU858224">
    <property type="protein sequence ID" value="KAK4208889.1"/>
    <property type="molecule type" value="Genomic_DNA"/>
</dbReference>
<keyword evidence="2" id="KW-1185">Reference proteome</keyword>
<dbReference type="Proteomes" id="UP001301769">
    <property type="component" value="Unassembled WGS sequence"/>
</dbReference>
<protein>
    <submittedName>
        <fullName evidence="1">Uncharacterized protein</fullName>
    </submittedName>
</protein>
<dbReference type="AlphaFoldDB" id="A0AAN6XY90"/>
<sequence>MGAISSLPSVKETPDETSTMSSFIINALNIMATVPDKDRPEYVYSYHILGTRTGIATYFNLMSIVLKHELKSRERKQIMDDIFSAFLYFGITILRTPVPFSAYIAVALGVEVKNASSQTSTLSSETASIIAEEIIRDVTPNVANPENHAPEKMRTPRQTNIRPLVSIFSSDQLAGLARRVACNFKHGQSHGPEDAARWCSSNLLPLPLNERPQLCPCSEESKNFPICLCNMKPMSQSQYEECWTWELLPTII</sequence>
<reference evidence="1" key="2">
    <citation type="submission" date="2023-05" db="EMBL/GenBank/DDBJ databases">
        <authorList>
            <consortium name="Lawrence Berkeley National Laboratory"/>
            <person name="Steindorff A."/>
            <person name="Hensen N."/>
            <person name="Bonometti L."/>
            <person name="Westerberg I."/>
            <person name="Brannstrom I.O."/>
            <person name="Guillou S."/>
            <person name="Cros-Aarteil S."/>
            <person name="Calhoun S."/>
            <person name="Haridas S."/>
            <person name="Kuo A."/>
            <person name="Mondo S."/>
            <person name="Pangilinan J."/>
            <person name="Riley R."/>
            <person name="Labutti K."/>
            <person name="Andreopoulos B."/>
            <person name="Lipzen A."/>
            <person name="Chen C."/>
            <person name="Yanf M."/>
            <person name="Daum C."/>
            <person name="Ng V."/>
            <person name="Clum A."/>
            <person name="Ohm R."/>
            <person name="Martin F."/>
            <person name="Silar P."/>
            <person name="Natvig D."/>
            <person name="Lalanne C."/>
            <person name="Gautier V."/>
            <person name="Ament-Velasquez S.L."/>
            <person name="Kruys A."/>
            <person name="Hutchinson M.I."/>
            <person name="Powell A.J."/>
            <person name="Barry K."/>
            <person name="Miller A.N."/>
            <person name="Grigoriev I.V."/>
            <person name="Debuchy R."/>
            <person name="Gladieux P."/>
            <person name="Thoren M.H."/>
            <person name="Johannesson H."/>
        </authorList>
    </citation>
    <scope>NUCLEOTIDE SEQUENCE</scope>
    <source>
        <strain evidence="1">PSN293</strain>
    </source>
</reference>
<reference evidence="1" key="1">
    <citation type="journal article" date="2023" name="Mol. Phylogenet. Evol.">
        <title>Genome-scale phylogeny and comparative genomics of the fungal order Sordariales.</title>
        <authorList>
            <person name="Hensen N."/>
            <person name="Bonometti L."/>
            <person name="Westerberg I."/>
            <person name="Brannstrom I.O."/>
            <person name="Guillou S."/>
            <person name="Cros-Aarteil S."/>
            <person name="Calhoun S."/>
            <person name="Haridas S."/>
            <person name="Kuo A."/>
            <person name="Mondo S."/>
            <person name="Pangilinan J."/>
            <person name="Riley R."/>
            <person name="LaButti K."/>
            <person name="Andreopoulos B."/>
            <person name="Lipzen A."/>
            <person name="Chen C."/>
            <person name="Yan M."/>
            <person name="Daum C."/>
            <person name="Ng V."/>
            <person name="Clum A."/>
            <person name="Steindorff A."/>
            <person name="Ohm R.A."/>
            <person name="Martin F."/>
            <person name="Silar P."/>
            <person name="Natvig D.O."/>
            <person name="Lalanne C."/>
            <person name="Gautier V."/>
            <person name="Ament-Velasquez S.L."/>
            <person name="Kruys A."/>
            <person name="Hutchinson M.I."/>
            <person name="Powell A.J."/>
            <person name="Barry K."/>
            <person name="Miller A.N."/>
            <person name="Grigoriev I.V."/>
            <person name="Debuchy R."/>
            <person name="Gladieux P."/>
            <person name="Hiltunen Thoren M."/>
            <person name="Johannesson H."/>
        </authorList>
    </citation>
    <scope>NUCLEOTIDE SEQUENCE</scope>
    <source>
        <strain evidence="1">PSN293</strain>
    </source>
</reference>
<gene>
    <name evidence="1" type="ORF">QBC37DRAFT_431146</name>
</gene>
<comment type="caution">
    <text evidence="1">The sequence shown here is derived from an EMBL/GenBank/DDBJ whole genome shotgun (WGS) entry which is preliminary data.</text>
</comment>
<proteinExistence type="predicted"/>
<evidence type="ECO:0000313" key="2">
    <source>
        <dbReference type="Proteomes" id="UP001301769"/>
    </source>
</evidence>
<organism evidence="1 2">
    <name type="scientific">Rhypophila decipiens</name>
    <dbReference type="NCBI Taxonomy" id="261697"/>
    <lineage>
        <taxon>Eukaryota</taxon>
        <taxon>Fungi</taxon>
        <taxon>Dikarya</taxon>
        <taxon>Ascomycota</taxon>
        <taxon>Pezizomycotina</taxon>
        <taxon>Sordariomycetes</taxon>
        <taxon>Sordariomycetidae</taxon>
        <taxon>Sordariales</taxon>
        <taxon>Naviculisporaceae</taxon>
        <taxon>Rhypophila</taxon>
    </lineage>
</organism>
<name>A0AAN6XY90_9PEZI</name>
<accession>A0AAN6XY90</accession>
<evidence type="ECO:0000313" key="1">
    <source>
        <dbReference type="EMBL" id="KAK4208889.1"/>
    </source>
</evidence>